<name>A0ABV9R2Y4_9MICO</name>
<accession>A0ABV9R2Y4</accession>
<dbReference type="RefSeq" id="WP_204391550.1">
    <property type="nucleotide sequence ID" value="NZ_JAFBBW010000001.1"/>
</dbReference>
<proteinExistence type="predicted"/>
<dbReference type="Proteomes" id="UP001595960">
    <property type="component" value="Unassembled WGS sequence"/>
</dbReference>
<organism evidence="1 2">
    <name type="scientific">Agromyces aurantiacus</name>
    <dbReference type="NCBI Taxonomy" id="165814"/>
    <lineage>
        <taxon>Bacteria</taxon>
        <taxon>Bacillati</taxon>
        <taxon>Actinomycetota</taxon>
        <taxon>Actinomycetes</taxon>
        <taxon>Micrococcales</taxon>
        <taxon>Microbacteriaceae</taxon>
        <taxon>Agromyces</taxon>
    </lineage>
</organism>
<comment type="caution">
    <text evidence="1">The sequence shown here is derived from an EMBL/GenBank/DDBJ whole genome shotgun (WGS) entry which is preliminary data.</text>
</comment>
<reference evidence="2" key="1">
    <citation type="journal article" date="2019" name="Int. J. Syst. Evol. Microbiol.">
        <title>The Global Catalogue of Microorganisms (GCM) 10K type strain sequencing project: providing services to taxonomists for standard genome sequencing and annotation.</title>
        <authorList>
            <consortium name="The Broad Institute Genomics Platform"/>
            <consortium name="The Broad Institute Genome Sequencing Center for Infectious Disease"/>
            <person name="Wu L."/>
            <person name="Ma J."/>
        </authorList>
    </citation>
    <scope>NUCLEOTIDE SEQUENCE [LARGE SCALE GENOMIC DNA]</scope>
    <source>
        <strain evidence="2">CGMCC 1.12192</strain>
    </source>
</reference>
<evidence type="ECO:0000313" key="1">
    <source>
        <dbReference type="EMBL" id="MFC4828451.1"/>
    </source>
</evidence>
<dbReference type="EMBL" id="JBHSJC010000001">
    <property type="protein sequence ID" value="MFC4828451.1"/>
    <property type="molecule type" value="Genomic_DNA"/>
</dbReference>
<keyword evidence="2" id="KW-1185">Reference proteome</keyword>
<sequence length="115" mass="13329">MATRLNETALRHARSLVRDGKVVRDERDDWSEHAPSADDENRFIEREGWTEFRHWHLGIDDDEDEDTKGAYSFPYGDFGKVHRCAVVSLESRAGQYDHDDIRDAAKKLLELIDQG</sequence>
<gene>
    <name evidence="1" type="ORF">ACFPER_06600</name>
</gene>
<evidence type="ECO:0000313" key="2">
    <source>
        <dbReference type="Proteomes" id="UP001595960"/>
    </source>
</evidence>
<protein>
    <submittedName>
        <fullName evidence="1">Uncharacterized protein</fullName>
    </submittedName>
</protein>